<accession>A0AAU9XBF0</accession>
<reference evidence="3 4" key="1">
    <citation type="submission" date="2022-05" db="EMBL/GenBank/DDBJ databases">
        <authorList>
            <consortium name="Genoscope - CEA"/>
            <person name="William W."/>
        </authorList>
    </citation>
    <scope>NUCLEOTIDE SEQUENCE [LARGE SCALE GENOMIC DNA]</scope>
</reference>
<evidence type="ECO:0000313" key="4">
    <source>
        <dbReference type="Proteomes" id="UP001159428"/>
    </source>
</evidence>
<keyword evidence="1" id="KW-1133">Transmembrane helix</keyword>
<dbReference type="Proteomes" id="UP001159428">
    <property type="component" value="Unassembled WGS sequence"/>
</dbReference>
<evidence type="ECO:0000313" key="3">
    <source>
        <dbReference type="EMBL" id="CAH3142934.1"/>
    </source>
</evidence>
<gene>
    <name evidence="3" type="ORF">PMEA_00020346</name>
</gene>
<protein>
    <recommendedName>
        <fullName evidence="2">MD-2-related lipid-recognition domain-containing protein</fullName>
    </recommendedName>
</protein>
<proteinExistence type="predicted"/>
<dbReference type="AlphaFoldDB" id="A0AAU9XBF0"/>
<sequence length="153" mass="17207">MATNVHYQAGIFLFCCVMLSAGLQVEVKRLKYCGPPDKTLKYKVSPWPVITAADSVKVTATFTPARDIFSLSFFVNITKDGKTIIERNKELNCNYVPYHCYFSADETYTLTRTLRLNVTKVPSTFKGKLGGTFMLFNQEQFCVFCAQAVVVVS</sequence>
<evidence type="ECO:0000259" key="2">
    <source>
        <dbReference type="Pfam" id="PF02221"/>
    </source>
</evidence>
<evidence type="ECO:0000256" key="1">
    <source>
        <dbReference type="SAM" id="Phobius"/>
    </source>
</evidence>
<dbReference type="Pfam" id="PF02221">
    <property type="entry name" value="E1_DerP2_DerF2"/>
    <property type="match status" value="1"/>
</dbReference>
<keyword evidence="1" id="KW-0472">Membrane</keyword>
<dbReference type="Gene3D" id="2.60.40.770">
    <property type="match status" value="1"/>
</dbReference>
<comment type="caution">
    <text evidence="3">The sequence shown here is derived from an EMBL/GenBank/DDBJ whole genome shotgun (WGS) entry which is preliminary data.</text>
</comment>
<feature type="domain" description="MD-2-related lipid-recognition" evidence="2">
    <location>
        <begin position="31"/>
        <end position="148"/>
    </location>
</feature>
<keyword evidence="1" id="KW-0812">Transmembrane</keyword>
<dbReference type="InterPro" id="IPR003172">
    <property type="entry name" value="ML_dom"/>
</dbReference>
<organism evidence="3 4">
    <name type="scientific">Pocillopora meandrina</name>
    <dbReference type="NCBI Taxonomy" id="46732"/>
    <lineage>
        <taxon>Eukaryota</taxon>
        <taxon>Metazoa</taxon>
        <taxon>Cnidaria</taxon>
        <taxon>Anthozoa</taxon>
        <taxon>Hexacorallia</taxon>
        <taxon>Scleractinia</taxon>
        <taxon>Astrocoeniina</taxon>
        <taxon>Pocilloporidae</taxon>
        <taxon>Pocillopora</taxon>
    </lineage>
</organism>
<dbReference type="EMBL" id="CALNXJ010000037">
    <property type="protein sequence ID" value="CAH3142934.1"/>
    <property type="molecule type" value="Genomic_DNA"/>
</dbReference>
<name>A0AAU9XBF0_9CNID</name>
<feature type="transmembrane region" description="Helical" evidence="1">
    <location>
        <begin position="6"/>
        <end position="25"/>
    </location>
</feature>
<keyword evidence="4" id="KW-1185">Reference proteome</keyword>